<proteinExistence type="predicted"/>
<organism evidence="1">
    <name type="scientific">Schistocephalus solidus</name>
    <name type="common">Tapeworm</name>
    <dbReference type="NCBI Taxonomy" id="70667"/>
    <lineage>
        <taxon>Eukaryota</taxon>
        <taxon>Metazoa</taxon>
        <taxon>Spiralia</taxon>
        <taxon>Lophotrochozoa</taxon>
        <taxon>Platyhelminthes</taxon>
        <taxon>Cestoda</taxon>
        <taxon>Eucestoda</taxon>
        <taxon>Diphyllobothriidea</taxon>
        <taxon>Diphyllobothriidae</taxon>
        <taxon>Schistocephalus</taxon>
    </lineage>
</organism>
<evidence type="ECO:0000313" key="1">
    <source>
        <dbReference type="EMBL" id="JAP61659.1"/>
    </source>
</evidence>
<protein>
    <submittedName>
        <fullName evidence="1">Uncharacterized protein</fullName>
    </submittedName>
</protein>
<dbReference type="EMBL" id="GEEE01015028">
    <property type="protein sequence ID" value="JAP48197.1"/>
    <property type="molecule type" value="Transcribed_RNA"/>
</dbReference>
<name>A0A0V0J7G3_SCHSO</name>
<accession>A0A0V0J7G3</accession>
<dbReference type="AlphaFoldDB" id="A0A0V0J7G3"/>
<sequence>MSIGGDETRAGTWPFLLCSIGLVSVFSRDSTHLVYLGVVQVFLRLWVDSPREMNCRLSPLESRNVSNNLLLKNSYPPREFAQQSKDLEACDKWNESEWKLFLLYTGFMALNCMIVKLVEKVCSCSFPLGCCYASVNIRRSCRIVVICSSTSTTLLCLYGVCHMAYYGHTRRPCQTQANGPLIISI</sequence>
<dbReference type="EMBL" id="GEEE01001566">
    <property type="protein sequence ID" value="JAP61659.1"/>
    <property type="molecule type" value="Transcribed_RNA"/>
</dbReference>
<dbReference type="EMBL" id="GEEE01012166">
    <property type="protein sequence ID" value="JAP51059.1"/>
    <property type="molecule type" value="Transcribed_RNA"/>
</dbReference>
<reference evidence="1" key="1">
    <citation type="submission" date="2016-01" db="EMBL/GenBank/DDBJ databases">
        <title>Reference transcriptome for the parasite Schistocephalus solidus: insights into the molecular evolution of parasitism.</title>
        <authorList>
            <person name="Hebert F.O."/>
            <person name="Grambauer S."/>
            <person name="Barber I."/>
            <person name="Landry C.R."/>
            <person name="Aubin-Horth N."/>
        </authorList>
    </citation>
    <scope>NUCLEOTIDE SEQUENCE</scope>
</reference>
<gene>
    <name evidence="1" type="ORF">TR99357</name>
</gene>